<proteinExistence type="predicted"/>
<name>A0A8D8C864_CULPI</name>
<protein>
    <submittedName>
        <fullName evidence="2">(northern house mosquito) hypothetical protein</fullName>
    </submittedName>
</protein>
<dbReference type="AlphaFoldDB" id="A0A8D8C864"/>
<organism evidence="2">
    <name type="scientific">Culex pipiens</name>
    <name type="common">House mosquito</name>
    <dbReference type="NCBI Taxonomy" id="7175"/>
    <lineage>
        <taxon>Eukaryota</taxon>
        <taxon>Metazoa</taxon>
        <taxon>Ecdysozoa</taxon>
        <taxon>Arthropoda</taxon>
        <taxon>Hexapoda</taxon>
        <taxon>Insecta</taxon>
        <taxon>Pterygota</taxon>
        <taxon>Neoptera</taxon>
        <taxon>Endopterygota</taxon>
        <taxon>Diptera</taxon>
        <taxon>Nematocera</taxon>
        <taxon>Culicoidea</taxon>
        <taxon>Culicidae</taxon>
        <taxon>Culicinae</taxon>
        <taxon>Culicini</taxon>
        <taxon>Culex</taxon>
        <taxon>Culex</taxon>
    </lineage>
</organism>
<evidence type="ECO:0000256" key="1">
    <source>
        <dbReference type="SAM" id="MobiDB-lite"/>
    </source>
</evidence>
<accession>A0A8D8C864</accession>
<evidence type="ECO:0000313" key="2">
    <source>
        <dbReference type="EMBL" id="CAG6486352.1"/>
    </source>
</evidence>
<feature type="region of interest" description="Disordered" evidence="1">
    <location>
        <begin position="1"/>
        <end position="61"/>
    </location>
</feature>
<feature type="compositionally biased region" description="Polar residues" evidence="1">
    <location>
        <begin position="25"/>
        <end position="36"/>
    </location>
</feature>
<dbReference type="EMBL" id="HBUE01103730">
    <property type="protein sequence ID" value="CAG6486352.1"/>
    <property type="molecule type" value="Transcribed_RNA"/>
</dbReference>
<reference evidence="2" key="1">
    <citation type="submission" date="2021-05" db="EMBL/GenBank/DDBJ databases">
        <authorList>
            <person name="Alioto T."/>
            <person name="Alioto T."/>
            <person name="Gomez Garrido J."/>
        </authorList>
    </citation>
    <scope>NUCLEOTIDE SEQUENCE</scope>
</reference>
<feature type="compositionally biased region" description="Polar residues" evidence="1">
    <location>
        <begin position="1"/>
        <end position="16"/>
    </location>
</feature>
<sequence>MSTCQGIPRVTTNAGSSGIRRWLSPATTPTRANWRSTRNRCRSAAKDTPRTRAGSANPSVTGVASMDRVTDRTGAIAIRAFNCRGIAACRCASRTASLVFAPDRESARAIRVIRRKRRRSACQFVRFRVKMVGALLRIPANVNVDLSNLLYRIIFVFHRVIRRLRIVVTEHALSQIVAFVRTDSCSEVIDVFHSVIRPASTEIVPIRIPVRVGKDSHEA</sequence>